<gene>
    <name evidence="2" type="ORF">J121_1918</name>
</gene>
<feature type="region of interest" description="Disordered" evidence="1">
    <location>
        <begin position="30"/>
        <end position="78"/>
    </location>
</feature>
<name>A0A0L1KGX7_9SPHN</name>
<proteinExistence type="predicted"/>
<comment type="caution">
    <text evidence="2">The sequence shown here is derived from an EMBL/GenBank/DDBJ whole genome shotgun (WGS) entry which is preliminary data.</text>
</comment>
<dbReference type="STRING" id="1306953.J121_1918"/>
<reference evidence="3" key="1">
    <citation type="submission" date="2015-02" db="EMBL/GenBank/DDBJ databases">
        <authorList>
            <person name="Lima A.O."/>
            <person name="Cabral A."/>
            <person name="Porto L.M."/>
            <person name="Silva M.A."/>
        </authorList>
    </citation>
    <scope>NUCLEOTIDE SEQUENCE [LARGE SCALE GENOMIC DNA]</scope>
    <source>
        <strain evidence="3">LAMA 915</strain>
    </source>
</reference>
<evidence type="ECO:0000313" key="3">
    <source>
        <dbReference type="Proteomes" id="UP000037446"/>
    </source>
</evidence>
<organism evidence="2 3">
    <name type="scientific">Qipengyuania citrea LAMA 915</name>
    <dbReference type="NCBI Taxonomy" id="1306953"/>
    <lineage>
        <taxon>Bacteria</taxon>
        <taxon>Pseudomonadati</taxon>
        <taxon>Pseudomonadota</taxon>
        <taxon>Alphaproteobacteria</taxon>
        <taxon>Sphingomonadales</taxon>
        <taxon>Erythrobacteraceae</taxon>
        <taxon>Qipengyuania</taxon>
    </lineage>
</organism>
<dbReference type="RefSeq" id="WP_050599255.1">
    <property type="nucleotide sequence ID" value="NZ_JYNE01000013.1"/>
</dbReference>
<sequence length="78" mass="8452">MIGKMVALGLAGLAGYALFKRKDASRNAAFAKDQPHNFHTDVRDAGPGAMRDPEAREWTETDEDLDESFPASDPPGGY</sequence>
<dbReference type="AlphaFoldDB" id="A0A0L1KGX7"/>
<evidence type="ECO:0000256" key="1">
    <source>
        <dbReference type="SAM" id="MobiDB-lite"/>
    </source>
</evidence>
<accession>A0A0L1KGX7</accession>
<protein>
    <submittedName>
        <fullName evidence="2">Uncharacterized protein</fullName>
    </submittedName>
</protein>
<dbReference type="Proteomes" id="UP000037446">
    <property type="component" value="Unassembled WGS sequence"/>
</dbReference>
<feature type="compositionally biased region" description="Basic and acidic residues" evidence="1">
    <location>
        <begin position="33"/>
        <end position="44"/>
    </location>
</feature>
<dbReference type="EMBL" id="JYNE01000013">
    <property type="protein sequence ID" value="KNH03330.1"/>
    <property type="molecule type" value="Genomic_DNA"/>
</dbReference>
<dbReference type="PATRIC" id="fig|1306953.7.peg.1972"/>
<evidence type="ECO:0000313" key="2">
    <source>
        <dbReference type="EMBL" id="KNH03330.1"/>
    </source>
</evidence>